<protein>
    <submittedName>
        <fullName evidence="1">Cytochrome P450</fullName>
    </submittedName>
</protein>
<organism evidence="1 2">
    <name type="scientific">Irpex rosettiformis</name>
    <dbReference type="NCBI Taxonomy" id="378272"/>
    <lineage>
        <taxon>Eukaryota</taxon>
        <taxon>Fungi</taxon>
        <taxon>Dikarya</taxon>
        <taxon>Basidiomycota</taxon>
        <taxon>Agaricomycotina</taxon>
        <taxon>Agaricomycetes</taxon>
        <taxon>Polyporales</taxon>
        <taxon>Irpicaceae</taxon>
        <taxon>Irpex</taxon>
    </lineage>
</organism>
<evidence type="ECO:0000313" key="2">
    <source>
        <dbReference type="Proteomes" id="UP001055072"/>
    </source>
</evidence>
<reference evidence="1" key="1">
    <citation type="journal article" date="2021" name="Environ. Microbiol.">
        <title>Gene family expansions and transcriptome signatures uncover fungal adaptations to wood decay.</title>
        <authorList>
            <person name="Hage H."/>
            <person name="Miyauchi S."/>
            <person name="Viragh M."/>
            <person name="Drula E."/>
            <person name="Min B."/>
            <person name="Chaduli D."/>
            <person name="Navarro D."/>
            <person name="Favel A."/>
            <person name="Norest M."/>
            <person name="Lesage-Meessen L."/>
            <person name="Balint B."/>
            <person name="Merenyi Z."/>
            <person name="de Eugenio L."/>
            <person name="Morin E."/>
            <person name="Martinez A.T."/>
            <person name="Baldrian P."/>
            <person name="Stursova M."/>
            <person name="Martinez M.J."/>
            <person name="Novotny C."/>
            <person name="Magnuson J.K."/>
            <person name="Spatafora J.W."/>
            <person name="Maurice S."/>
            <person name="Pangilinan J."/>
            <person name="Andreopoulos W."/>
            <person name="LaButti K."/>
            <person name="Hundley H."/>
            <person name="Na H."/>
            <person name="Kuo A."/>
            <person name="Barry K."/>
            <person name="Lipzen A."/>
            <person name="Henrissat B."/>
            <person name="Riley R."/>
            <person name="Ahrendt S."/>
            <person name="Nagy L.G."/>
            <person name="Grigoriev I.V."/>
            <person name="Martin F."/>
            <person name="Rosso M.N."/>
        </authorList>
    </citation>
    <scope>NUCLEOTIDE SEQUENCE</scope>
    <source>
        <strain evidence="1">CBS 384.51</strain>
    </source>
</reference>
<dbReference type="EMBL" id="MU274951">
    <property type="protein sequence ID" value="KAI0083869.1"/>
    <property type="molecule type" value="Genomic_DNA"/>
</dbReference>
<evidence type="ECO:0000313" key="1">
    <source>
        <dbReference type="EMBL" id="KAI0083869.1"/>
    </source>
</evidence>
<accession>A0ACB8TPF7</accession>
<keyword evidence="2" id="KW-1185">Reference proteome</keyword>
<name>A0ACB8TPF7_9APHY</name>
<dbReference type="Proteomes" id="UP001055072">
    <property type="component" value="Unassembled WGS sequence"/>
</dbReference>
<proteinExistence type="predicted"/>
<gene>
    <name evidence="1" type="ORF">BDY19DRAFT_899466</name>
</gene>
<comment type="caution">
    <text evidence="1">The sequence shown here is derived from an EMBL/GenBank/DDBJ whole genome shotgun (WGS) entry which is preliminary data.</text>
</comment>
<sequence>MISSTHVAAALVLVYAIYRIARIGKREGYLPPGPPTVPILGNIHIFPKTWAYLQFTTWAREYGDCYSLKIGSGTMVVISSAKAFNEIIDKNSAITADRPPNYFADQVTSGGLNMVLARYGDKWRTLRRGAHEVLNLAVAKTHRPLQDSESSQLMYELLTIPEKSFTSVQRFASSVILSVVFGKRAPQFTTKEVKAFFHVQHIWEYLLFPGSFAPVDYLPFLKYFPEPLAKWKPVVKEVRDLQRDLYFGLLDETERRKEDNGCYMETILERSKEWGMDREMIGYLGGVLMEAGSDTTSSYLNTLILGILAFPDAQRKAQEEIDRVVGSDRAPEYDDLENMPYMQALLKETHRFRPNAPLIPRSATEDLYYNGYKIPKGTDIIANLWGIFHDPDVYENPEWFWPDRFLDNDVGTKKEKGEVPGQRNDIAFGGGRRVCAGIHVAKYSLGVVAMNLLWAFSFTPALDENGNEIKPDIWDYAQALGSAPNPFKATIKPRSPQHAEIIRRRFVEATPRLQAFEHEISDEDRVVLDKMRAEALQGLKGH</sequence>